<comment type="caution">
    <text evidence="7">The sequence shown here is derived from an EMBL/GenBank/DDBJ whole genome shotgun (WGS) entry which is preliminary data.</text>
</comment>
<evidence type="ECO:0000313" key="8">
    <source>
        <dbReference type="Proteomes" id="UP000541185"/>
    </source>
</evidence>
<dbReference type="GO" id="GO:0000908">
    <property type="term" value="F:taurine dioxygenase activity"/>
    <property type="evidence" value="ECO:0007669"/>
    <property type="project" value="TreeGrafter"/>
</dbReference>
<accession>A0A848H2R9</accession>
<dbReference type="AlphaFoldDB" id="A0A848H2R9"/>
<dbReference type="Pfam" id="PF02668">
    <property type="entry name" value="TauD"/>
    <property type="match status" value="1"/>
</dbReference>
<dbReference type="InterPro" id="IPR003819">
    <property type="entry name" value="TauD/TfdA-like"/>
</dbReference>
<evidence type="ECO:0000256" key="1">
    <source>
        <dbReference type="ARBA" id="ARBA00005896"/>
    </source>
</evidence>
<dbReference type="GO" id="GO:0005737">
    <property type="term" value="C:cytoplasm"/>
    <property type="evidence" value="ECO:0007669"/>
    <property type="project" value="TreeGrafter"/>
</dbReference>
<dbReference type="RefSeq" id="WP_169419202.1">
    <property type="nucleotide sequence ID" value="NZ_JABBFX010000001.1"/>
</dbReference>
<evidence type="ECO:0000313" key="7">
    <source>
        <dbReference type="EMBL" id="NML45115.1"/>
    </source>
</evidence>
<sequence length="299" mass="33130">MAISYNPITPVLGAEVQGIDLATITVPQFAELYALWRQHHVLLLRGQRLTNDDFERFSAMLGELDPPPNQGAGRKSVPGHPNLYVVSNRKSATGEALGALGDGEAHWHTDMSYLERPPFASMLWSIELPAKGGDTWFASMPAALRSMPADLVRRISRLGIKHDGTYDSGGNVRLGLVANDDPTQSVGTVHPIVIVQPESGEHTLYLGRRRNAYIPGLPLEESERLLNIIWSYATAGSVTLCHHWRLGDVVLWNNLTTMHRRDAFPPDQIRTLHRSQIKGRYTLSAPIQQEAAQRQPEAA</sequence>
<dbReference type="GO" id="GO:0046872">
    <property type="term" value="F:metal ion binding"/>
    <property type="evidence" value="ECO:0007669"/>
    <property type="project" value="UniProtKB-KW"/>
</dbReference>
<organism evidence="7 8">
    <name type="scientific">Ramlibacter agri</name>
    <dbReference type="NCBI Taxonomy" id="2728837"/>
    <lineage>
        <taxon>Bacteria</taxon>
        <taxon>Pseudomonadati</taxon>
        <taxon>Pseudomonadota</taxon>
        <taxon>Betaproteobacteria</taxon>
        <taxon>Burkholderiales</taxon>
        <taxon>Comamonadaceae</taxon>
        <taxon>Ramlibacter</taxon>
    </lineage>
</organism>
<dbReference type="PANTHER" id="PTHR30468">
    <property type="entry name" value="ALPHA-KETOGLUTARATE-DEPENDENT SULFONATE DIOXYGENASE"/>
    <property type="match status" value="1"/>
</dbReference>
<dbReference type="Proteomes" id="UP000541185">
    <property type="component" value="Unassembled WGS sequence"/>
</dbReference>
<dbReference type="GO" id="GO:0006790">
    <property type="term" value="P:sulfur compound metabolic process"/>
    <property type="evidence" value="ECO:0007669"/>
    <property type="project" value="TreeGrafter"/>
</dbReference>
<dbReference type="InterPro" id="IPR051323">
    <property type="entry name" value="AtsK-like"/>
</dbReference>
<keyword evidence="2" id="KW-0479">Metal-binding</keyword>
<proteinExistence type="inferred from homology"/>
<evidence type="ECO:0000256" key="5">
    <source>
        <dbReference type="ARBA" id="ARBA00023004"/>
    </source>
</evidence>
<dbReference type="InterPro" id="IPR042098">
    <property type="entry name" value="TauD-like_sf"/>
</dbReference>
<dbReference type="Gene3D" id="3.60.130.10">
    <property type="entry name" value="Clavaminate synthase-like"/>
    <property type="match status" value="1"/>
</dbReference>
<gene>
    <name evidence="7" type="ORF">HHL11_15255</name>
</gene>
<name>A0A848H2R9_9BURK</name>
<keyword evidence="5" id="KW-0408">Iron</keyword>
<keyword evidence="4" id="KW-0560">Oxidoreductase</keyword>
<protein>
    <submittedName>
        <fullName evidence="7">TauD/TfdA family dioxygenase</fullName>
    </submittedName>
</protein>
<evidence type="ECO:0000256" key="4">
    <source>
        <dbReference type="ARBA" id="ARBA00023002"/>
    </source>
</evidence>
<dbReference type="SUPFAM" id="SSF51197">
    <property type="entry name" value="Clavaminate synthase-like"/>
    <property type="match status" value="1"/>
</dbReference>
<dbReference type="PANTHER" id="PTHR30468:SF1">
    <property type="entry name" value="ALPHA-KETOGLUTARATE-DEPENDENT SULFONATE DIOXYGENASE"/>
    <property type="match status" value="1"/>
</dbReference>
<feature type="domain" description="TauD/TfdA-like" evidence="6">
    <location>
        <begin position="5"/>
        <end position="275"/>
    </location>
</feature>
<evidence type="ECO:0000256" key="3">
    <source>
        <dbReference type="ARBA" id="ARBA00022964"/>
    </source>
</evidence>
<keyword evidence="8" id="KW-1185">Reference proteome</keyword>
<dbReference type="EMBL" id="JABBFX010000001">
    <property type="protein sequence ID" value="NML45115.1"/>
    <property type="molecule type" value="Genomic_DNA"/>
</dbReference>
<keyword evidence="3 7" id="KW-0223">Dioxygenase</keyword>
<evidence type="ECO:0000259" key="6">
    <source>
        <dbReference type="Pfam" id="PF02668"/>
    </source>
</evidence>
<comment type="similarity">
    <text evidence="1">Belongs to the TfdA dioxygenase family.</text>
</comment>
<evidence type="ECO:0000256" key="2">
    <source>
        <dbReference type="ARBA" id="ARBA00022723"/>
    </source>
</evidence>
<reference evidence="7 8" key="1">
    <citation type="submission" date="2020-04" db="EMBL/GenBank/DDBJ databases">
        <title>Ramlibacter sp. G-1-2-2 isolated from soil.</title>
        <authorList>
            <person name="Dahal R.H."/>
        </authorList>
    </citation>
    <scope>NUCLEOTIDE SEQUENCE [LARGE SCALE GENOMIC DNA]</scope>
    <source>
        <strain evidence="7 8">G-1-2-2</strain>
    </source>
</reference>